<dbReference type="AlphaFoldDB" id="A0A818IQQ3"/>
<evidence type="ECO:0000256" key="4">
    <source>
        <dbReference type="ARBA" id="ARBA00022969"/>
    </source>
</evidence>
<dbReference type="SUPFAM" id="SSF55846">
    <property type="entry name" value="N-acetylmuramoyl-L-alanine amidase-like"/>
    <property type="match status" value="1"/>
</dbReference>
<evidence type="ECO:0000256" key="6">
    <source>
        <dbReference type="ARBA" id="ARBA00023316"/>
    </source>
</evidence>
<evidence type="ECO:0000313" key="15">
    <source>
        <dbReference type="EMBL" id="CAF3551265.1"/>
    </source>
</evidence>
<evidence type="ECO:0000256" key="5">
    <source>
        <dbReference type="ARBA" id="ARBA00023287"/>
    </source>
</evidence>
<evidence type="ECO:0000313" key="13">
    <source>
        <dbReference type="EMBL" id="CAF1598920.1"/>
    </source>
</evidence>
<dbReference type="EMBL" id="CAJNOO010002027">
    <property type="protein sequence ID" value="CAF1227984.1"/>
    <property type="molecule type" value="Genomic_DNA"/>
</dbReference>
<evidence type="ECO:0000256" key="2">
    <source>
        <dbReference type="ARBA" id="ARBA00011901"/>
    </source>
</evidence>
<dbReference type="GO" id="GO:0009253">
    <property type="term" value="P:peptidoglycan catabolic process"/>
    <property type="evidence" value="ECO:0007669"/>
    <property type="project" value="InterPro"/>
</dbReference>
<evidence type="ECO:0000313" key="10">
    <source>
        <dbReference type="EMBL" id="CAF1029862.1"/>
    </source>
</evidence>
<keyword evidence="4" id="KW-0749">Sporulation</keyword>
<dbReference type="PANTHER" id="PTHR30417:SF11">
    <property type="entry name" value="N-ACETYLMURAMOYL-L-ALANINE AMIDASE XLYA"/>
    <property type="match status" value="1"/>
</dbReference>
<dbReference type="EMBL" id="CAJNOU010000552">
    <property type="protein sequence ID" value="CAF1029862.1"/>
    <property type="molecule type" value="Genomic_DNA"/>
</dbReference>
<dbReference type="InterPro" id="IPR002502">
    <property type="entry name" value="Amidase_domain"/>
</dbReference>
<evidence type="ECO:0000313" key="12">
    <source>
        <dbReference type="EMBL" id="CAF1345298.1"/>
    </source>
</evidence>
<dbReference type="OrthoDB" id="9973525at2759"/>
<dbReference type="Proteomes" id="UP000663836">
    <property type="component" value="Unassembled WGS sequence"/>
</dbReference>
<organism evidence="14 17">
    <name type="scientific">Rotaria sordida</name>
    <dbReference type="NCBI Taxonomy" id="392033"/>
    <lineage>
        <taxon>Eukaryota</taxon>
        <taxon>Metazoa</taxon>
        <taxon>Spiralia</taxon>
        <taxon>Gnathifera</taxon>
        <taxon>Rotifera</taxon>
        <taxon>Eurotatoria</taxon>
        <taxon>Bdelloidea</taxon>
        <taxon>Philodinida</taxon>
        <taxon>Philodinidae</taxon>
        <taxon>Rotaria</taxon>
    </lineage>
</organism>
<evidence type="ECO:0000313" key="9">
    <source>
        <dbReference type="EMBL" id="CAF1017212.1"/>
    </source>
</evidence>
<feature type="domain" description="N-acetylmuramoyl-L-alanine amidase" evidence="8">
    <location>
        <begin position="33"/>
        <end position="179"/>
    </location>
</feature>
<dbReference type="EMBL" id="CAJNOL010005038">
    <property type="protein sequence ID" value="CAF1598920.1"/>
    <property type="molecule type" value="Genomic_DNA"/>
</dbReference>
<evidence type="ECO:0000313" key="18">
    <source>
        <dbReference type="Proteomes" id="UP000663870"/>
    </source>
</evidence>
<keyword evidence="6" id="KW-0961">Cell wall biogenesis/degradation</keyword>
<dbReference type="InterPro" id="IPR051206">
    <property type="entry name" value="NAMLAA_amidase_2"/>
</dbReference>
<dbReference type="Proteomes" id="UP000663864">
    <property type="component" value="Unassembled WGS sequence"/>
</dbReference>
<evidence type="ECO:0000313" key="17">
    <source>
        <dbReference type="Proteomes" id="UP000663823"/>
    </source>
</evidence>
<evidence type="ECO:0000313" key="11">
    <source>
        <dbReference type="EMBL" id="CAF1227984.1"/>
    </source>
</evidence>
<comment type="caution">
    <text evidence="14">The sequence shown here is derived from an EMBL/GenBank/DDBJ whole genome shotgun (WGS) entry which is preliminary data.</text>
</comment>
<gene>
    <name evidence="15" type="ORF">FNK824_LOCUS968</name>
    <name evidence="16" type="ORF">JBS370_LOCUS4923</name>
    <name evidence="13" type="ORF">JXQ802_LOCUS48068</name>
    <name evidence="14" type="ORF">OTI717_LOCUS3036</name>
    <name evidence="12" type="ORF">PYM288_LOCUS32105</name>
    <name evidence="11" type="ORF">RFH988_LOCUS26011</name>
    <name evidence="10" type="ORF">SEV965_LOCUS12251</name>
    <name evidence="9" type="ORF">ZHD862_LOCUS13343</name>
</gene>
<evidence type="ECO:0000256" key="7">
    <source>
        <dbReference type="SAM" id="SignalP"/>
    </source>
</evidence>
<comment type="catalytic activity">
    <reaction evidence="1">
        <text>Hydrolyzes the link between N-acetylmuramoyl residues and L-amino acid residues in certain cell-wall glycopeptides.</text>
        <dbReference type="EC" id="3.5.1.28"/>
    </reaction>
</comment>
<evidence type="ECO:0000256" key="3">
    <source>
        <dbReference type="ARBA" id="ARBA00022801"/>
    </source>
</evidence>
<dbReference type="GO" id="GO:0008745">
    <property type="term" value="F:N-acetylmuramoyl-L-alanine amidase activity"/>
    <property type="evidence" value="ECO:0007669"/>
    <property type="project" value="UniProtKB-EC"/>
</dbReference>
<dbReference type="GO" id="GO:0071555">
    <property type="term" value="P:cell wall organization"/>
    <property type="evidence" value="ECO:0007669"/>
    <property type="project" value="UniProtKB-KW"/>
</dbReference>
<dbReference type="EMBL" id="CAJOAX010000158">
    <property type="protein sequence ID" value="CAF3525494.1"/>
    <property type="molecule type" value="Genomic_DNA"/>
</dbReference>
<proteinExistence type="predicted"/>
<evidence type="ECO:0000256" key="1">
    <source>
        <dbReference type="ARBA" id="ARBA00001561"/>
    </source>
</evidence>
<feature type="signal peptide" evidence="7">
    <location>
        <begin position="1"/>
        <end position="19"/>
    </location>
</feature>
<dbReference type="Proteomes" id="UP000663889">
    <property type="component" value="Unassembled WGS sequence"/>
</dbReference>
<dbReference type="Proteomes" id="UP000663870">
    <property type="component" value="Unassembled WGS sequence"/>
</dbReference>
<evidence type="ECO:0000259" key="8">
    <source>
        <dbReference type="SMART" id="SM00644"/>
    </source>
</evidence>
<dbReference type="Proteomes" id="UP000663874">
    <property type="component" value="Unassembled WGS sequence"/>
</dbReference>
<dbReference type="Gene3D" id="3.40.80.10">
    <property type="entry name" value="Peptidoglycan recognition protein-like"/>
    <property type="match status" value="1"/>
</dbReference>
<feature type="chain" id="PRO_5035615138" description="N-acetylmuramoyl-L-alanine amidase" evidence="7">
    <location>
        <begin position="20"/>
        <end position="188"/>
    </location>
</feature>
<dbReference type="EMBL" id="CAJNOH010003683">
    <property type="protein sequence ID" value="CAF1345298.1"/>
    <property type="molecule type" value="Genomic_DNA"/>
</dbReference>
<evidence type="ECO:0000313" key="16">
    <source>
        <dbReference type="EMBL" id="CAF3623805.1"/>
    </source>
</evidence>
<accession>A0A818IQQ3</accession>
<protein>
    <recommendedName>
        <fullName evidence="2">N-acetylmuramoyl-L-alanine amidase</fullName>
        <ecNumber evidence="2">3.5.1.28</ecNumber>
    </recommendedName>
</protein>
<evidence type="ECO:0000313" key="14">
    <source>
        <dbReference type="EMBL" id="CAF3525494.1"/>
    </source>
</evidence>
<keyword evidence="3" id="KW-0378">Hydrolase</keyword>
<sequence>MRLVLVFLVLASTIELNSSALTVLQRLLDKNEYNLIWKYGAPQTVKWITIHNTANKATAINEASYLNTRRDNQYISFHYVVDNVHALQLLPDNTNGWHAGDGNGEGNKASIGIEIAQSTNDNIAIRNASIENGARLAARLLKRFNFGVDRLRKHQDWSGKRCPHDILDRYGWTNFVNLVQQKMNTGDY</sequence>
<dbReference type="GO" id="GO:0030435">
    <property type="term" value="P:sporulation resulting in formation of a cellular spore"/>
    <property type="evidence" value="ECO:0007669"/>
    <property type="project" value="UniProtKB-KW"/>
</dbReference>
<keyword evidence="18" id="KW-1185">Reference proteome</keyword>
<dbReference type="Proteomes" id="UP000663823">
    <property type="component" value="Unassembled WGS sequence"/>
</dbReference>
<dbReference type="Pfam" id="PF01510">
    <property type="entry name" value="Amidase_2"/>
    <property type="match status" value="1"/>
</dbReference>
<dbReference type="CDD" id="cd06583">
    <property type="entry name" value="PGRP"/>
    <property type="match status" value="1"/>
</dbReference>
<keyword evidence="7" id="KW-0732">Signal</keyword>
<dbReference type="Proteomes" id="UP000663854">
    <property type="component" value="Unassembled WGS sequence"/>
</dbReference>
<name>A0A818IQQ3_9BILA</name>
<keyword evidence="5" id="KW-0178">Competence</keyword>
<dbReference type="EC" id="3.5.1.28" evidence="2"/>
<dbReference type="SMART" id="SM00644">
    <property type="entry name" value="Ami_2"/>
    <property type="match status" value="1"/>
</dbReference>
<dbReference type="EMBL" id="CAJNOT010000547">
    <property type="protein sequence ID" value="CAF1017212.1"/>
    <property type="molecule type" value="Genomic_DNA"/>
</dbReference>
<dbReference type="EMBL" id="CAJOBE010000046">
    <property type="protein sequence ID" value="CAF3551265.1"/>
    <property type="molecule type" value="Genomic_DNA"/>
</dbReference>
<dbReference type="PANTHER" id="PTHR30417">
    <property type="entry name" value="N-ACETYLMURAMOYL-L-ALANINE AMIDASE AMID"/>
    <property type="match status" value="1"/>
</dbReference>
<dbReference type="EMBL" id="CAJOBD010000247">
    <property type="protein sequence ID" value="CAF3623805.1"/>
    <property type="molecule type" value="Genomic_DNA"/>
</dbReference>
<reference evidence="14" key="1">
    <citation type="submission" date="2021-02" db="EMBL/GenBank/DDBJ databases">
        <authorList>
            <person name="Nowell W R."/>
        </authorList>
    </citation>
    <scope>NUCLEOTIDE SEQUENCE</scope>
</reference>
<dbReference type="GO" id="GO:0009254">
    <property type="term" value="P:peptidoglycan turnover"/>
    <property type="evidence" value="ECO:0007669"/>
    <property type="project" value="TreeGrafter"/>
</dbReference>
<dbReference type="InterPro" id="IPR036505">
    <property type="entry name" value="Amidase/PGRP_sf"/>
</dbReference>
<dbReference type="Proteomes" id="UP000663882">
    <property type="component" value="Unassembled WGS sequence"/>
</dbReference>